<dbReference type="EMBL" id="NEVM01000005">
    <property type="protein sequence ID" value="OZI29983.1"/>
    <property type="molecule type" value="Genomic_DNA"/>
</dbReference>
<evidence type="ECO:0000313" key="2">
    <source>
        <dbReference type="Proteomes" id="UP000216020"/>
    </source>
</evidence>
<dbReference type="RefSeq" id="WP_094854421.1">
    <property type="nucleotide sequence ID" value="NZ_NEVM01000005.1"/>
</dbReference>
<keyword evidence="2" id="KW-1185">Reference proteome</keyword>
<evidence type="ECO:0000313" key="1">
    <source>
        <dbReference type="EMBL" id="OZI29983.1"/>
    </source>
</evidence>
<protein>
    <submittedName>
        <fullName evidence="1">Uncharacterized protein</fullName>
    </submittedName>
</protein>
<accession>A0A261S0D9</accession>
<dbReference type="AlphaFoldDB" id="A0A261S0D9"/>
<dbReference type="OrthoDB" id="1492420at2"/>
<proteinExistence type="predicted"/>
<sequence length="161" mass="18254">MSISASLSDAFIFHLRRMSKIVENPRAREMPKARHLEKNYDVVSADREHRFRLITRQSTLISESFSCGLLWLPPSDAPVVLTRYNGSDHSHRNPLEGDAFESQCHIHLASERYIAASRKAEHYAAPTDRYSDMEGALHCLLTDWAITGLSTSRDSEQLGLI</sequence>
<reference evidence="2" key="1">
    <citation type="submission" date="2017-05" db="EMBL/GenBank/DDBJ databases">
        <title>Complete and WGS of Bordetella genogroups.</title>
        <authorList>
            <person name="Spilker T."/>
            <person name="Lipuma J."/>
        </authorList>
    </citation>
    <scope>NUCLEOTIDE SEQUENCE [LARGE SCALE GENOMIC DNA]</scope>
    <source>
        <strain evidence="2">AU16122</strain>
    </source>
</reference>
<comment type="caution">
    <text evidence="1">The sequence shown here is derived from an EMBL/GenBank/DDBJ whole genome shotgun (WGS) entry which is preliminary data.</text>
</comment>
<dbReference type="Proteomes" id="UP000216020">
    <property type="component" value="Unassembled WGS sequence"/>
</dbReference>
<gene>
    <name evidence="1" type="ORF">CAL29_18040</name>
</gene>
<name>A0A261S0D9_9BORD</name>
<organism evidence="1 2">
    <name type="scientific">Bordetella genomosp. 10</name>
    <dbReference type="NCBI Taxonomy" id="1416804"/>
    <lineage>
        <taxon>Bacteria</taxon>
        <taxon>Pseudomonadati</taxon>
        <taxon>Pseudomonadota</taxon>
        <taxon>Betaproteobacteria</taxon>
        <taxon>Burkholderiales</taxon>
        <taxon>Alcaligenaceae</taxon>
        <taxon>Bordetella</taxon>
    </lineage>
</organism>